<dbReference type="PANTHER" id="PTHR33067">
    <property type="entry name" value="RNA-DIRECTED DNA POLYMERASE-RELATED"/>
    <property type="match status" value="1"/>
</dbReference>
<dbReference type="Proteomes" id="UP001151760">
    <property type="component" value="Unassembled WGS sequence"/>
</dbReference>
<gene>
    <name evidence="2" type="ORF">Tco_1078871</name>
</gene>
<name>A0ABQ5HRC6_9ASTR</name>
<reference evidence="2" key="1">
    <citation type="journal article" date="2022" name="Int. J. Mol. Sci.">
        <title>Draft Genome of Tanacetum Coccineum: Genomic Comparison of Closely Related Tanacetum-Family Plants.</title>
        <authorList>
            <person name="Yamashiro T."/>
            <person name="Shiraishi A."/>
            <person name="Nakayama K."/>
            <person name="Satake H."/>
        </authorList>
    </citation>
    <scope>NUCLEOTIDE SEQUENCE</scope>
</reference>
<evidence type="ECO:0000256" key="1">
    <source>
        <dbReference type="SAM" id="Coils"/>
    </source>
</evidence>
<evidence type="ECO:0000313" key="2">
    <source>
        <dbReference type="EMBL" id="GJT90026.1"/>
    </source>
</evidence>
<dbReference type="InterPro" id="IPR043128">
    <property type="entry name" value="Rev_trsase/Diguanyl_cyclase"/>
</dbReference>
<protein>
    <recommendedName>
        <fullName evidence="4">Reverse transcriptase/retrotransposon-derived protein RNase H-like domain-containing protein</fullName>
    </recommendedName>
</protein>
<accession>A0ABQ5HRC6</accession>
<dbReference type="Gene3D" id="3.30.70.270">
    <property type="match status" value="1"/>
</dbReference>
<evidence type="ECO:0000313" key="3">
    <source>
        <dbReference type="Proteomes" id="UP001151760"/>
    </source>
</evidence>
<feature type="coiled-coil region" evidence="1">
    <location>
        <begin position="70"/>
        <end position="102"/>
    </location>
</feature>
<organism evidence="2 3">
    <name type="scientific">Tanacetum coccineum</name>
    <dbReference type="NCBI Taxonomy" id="301880"/>
    <lineage>
        <taxon>Eukaryota</taxon>
        <taxon>Viridiplantae</taxon>
        <taxon>Streptophyta</taxon>
        <taxon>Embryophyta</taxon>
        <taxon>Tracheophyta</taxon>
        <taxon>Spermatophyta</taxon>
        <taxon>Magnoliopsida</taxon>
        <taxon>eudicotyledons</taxon>
        <taxon>Gunneridae</taxon>
        <taxon>Pentapetalae</taxon>
        <taxon>asterids</taxon>
        <taxon>campanulids</taxon>
        <taxon>Asterales</taxon>
        <taxon>Asteraceae</taxon>
        <taxon>Asteroideae</taxon>
        <taxon>Anthemideae</taxon>
        <taxon>Anthemidinae</taxon>
        <taxon>Tanacetum</taxon>
    </lineage>
</organism>
<dbReference type="Gene3D" id="3.10.10.10">
    <property type="entry name" value="HIV Type 1 Reverse Transcriptase, subunit A, domain 1"/>
    <property type="match status" value="1"/>
</dbReference>
<dbReference type="InterPro" id="IPR043502">
    <property type="entry name" value="DNA/RNA_pol_sf"/>
</dbReference>
<comment type="caution">
    <text evidence="2">The sequence shown here is derived from an EMBL/GenBank/DDBJ whole genome shotgun (WGS) entry which is preliminary data.</text>
</comment>
<reference evidence="2" key="2">
    <citation type="submission" date="2022-01" db="EMBL/GenBank/DDBJ databases">
        <authorList>
            <person name="Yamashiro T."/>
            <person name="Shiraishi A."/>
            <person name="Satake H."/>
            <person name="Nakayama K."/>
        </authorList>
    </citation>
    <scope>NUCLEOTIDE SEQUENCE</scope>
</reference>
<keyword evidence="1" id="KW-0175">Coiled coil</keyword>
<sequence>MSFMTGTLLDPFQFPYPKRRLTMEEIVNKFIEEGKREHEKMDAFIREFRTTNELLLKERNNSLSELEFEIYGLSRAINKAQMEKEEAQQRKFLENLKQLHINIPFTEALAQMPKYAKFLKGLLSNKARLEEACTVTMNERCSAVLLNKLPSKEKDPGSFTIPCDIGHLHIDNALADLGASISLMPYKQKLKDLPSHLEYAYLKGDETCPMIIFPKLTKKRTSLLRVLEKQKGAIAWKMSDIKGISLSFCTHKILMEESFKPVIQPQRRLNPKVQDVVKDEIVRLLDAGLIYPISDSPWDSSKSQSHQKIKRSVRHPSPVPIWDLFPKEDACSDYATLRQLFKDKMIDRCEETNLVLNWEKCHFMVTEGNILGHKISGKGIEVDKAKIDVIAKLSYLTNLKGFRSFLGNARLENPNIGELDEEEIKDKFPDEHLMILKAKLNNEEPWSSLLFGSWVVLAVRVQGFPKAILTLRLLLYTISPLKVFGLSDFARGEGYRGNGDVGSGEG</sequence>
<keyword evidence="3" id="KW-1185">Reference proteome</keyword>
<dbReference type="SUPFAM" id="SSF56672">
    <property type="entry name" value="DNA/RNA polymerases"/>
    <property type="match status" value="1"/>
</dbReference>
<dbReference type="EMBL" id="BQNB010019884">
    <property type="protein sequence ID" value="GJT90026.1"/>
    <property type="molecule type" value="Genomic_DNA"/>
</dbReference>
<proteinExistence type="predicted"/>
<dbReference type="PANTHER" id="PTHR33067:SF35">
    <property type="entry name" value="ASPARTIC PEPTIDASE DDI1-TYPE DOMAIN-CONTAINING PROTEIN"/>
    <property type="match status" value="1"/>
</dbReference>
<evidence type="ECO:0008006" key="4">
    <source>
        <dbReference type="Google" id="ProtNLM"/>
    </source>
</evidence>